<comment type="caution">
    <text evidence="2">The sequence shown here is derived from an EMBL/GenBank/DDBJ whole genome shotgun (WGS) entry which is preliminary data.</text>
</comment>
<dbReference type="InterPro" id="IPR029044">
    <property type="entry name" value="Nucleotide-diphossugar_trans"/>
</dbReference>
<dbReference type="SUPFAM" id="SSF53448">
    <property type="entry name" value="Nucleotide-diphospho-sugar transferases"/>
    <property type="match status" value="1"/>
</dbReference>
<accession>A0ABY2S7Y1</accession>
<dbReference type="RefSeq" id="WP_137094012.1">
    <property type="nucleotide sequence ID" value="NZ_SWMS01000003.1"/>
</dbReference>
<gene>
    <name evidence="2" type="ORF">FCN18_07115</name>
</gene>
<keyword evidence="3" id="KW-1185">Reference proteome</keyword>
<evidence type="ECO:0000313" key="3">
    <source>
        <dbReference type="Proteomes" id="UP000309992"/>
    </source>
</evidence>
<evidence type="ECO:0000256" key="1">
    <source>
        <dbReference type="SAM" id="Phobius"/>
    </source>
</evidence>
<dbReference type="PANTHER" id="PTHR43630">
    <property type="entry name" value="POLY-BETA-1,6-N-ACETYL-D-GLUCOSAMINE SYNTHASE"/>
    <property type="match status" value="1"/>
</dbReference>
<name>A0ABY2S7Y1_9PSEU</name>
<protein>
    <submittedName>
        <fullName evidence="2">Glycosyltransferase family 2 protein</fullName>
    </submittedName>
</protein>
<keyword evidence="1" id="KW-0472">Membrane</keyword>
<feature type="transmembrane region" description="Helical" evidence="1">
    <location>
        <begin position="266"/>
        <end position="286"/>
    </location>
</feature>
<reference evidence="2 3" key="1">
    <citation type="journal article" date="2015" name="Antonie Van Leeuwenhoek">
        <title>Prauserella endophytica sp. nov., an endophytic actinobacterium isolated from Tamarix taklamakanensis.</title>
        <authorList>
            <person name="Liu J.M."/>
            <person name="Habden X."/>
            <person name="Guo L."/>
            <person name="Tuo L."/>
            <person name="Jiang Z.K."/>
            <person name="Liu S.W."/>
            <person name="Liu X.F."/>
            <person name="Chen L."/>
            <person name="Li R.F."/>
            <person name="Zhang Y.Q."/>
            <person name="Sun C.H."/>
        </authorList>
    </citation>
    <scope>NUCLEOTIDE SEQUENCE [LARGE SCALE GENOMIC DNA]</scope>
    <source>
        <strain evidence="2 3">CGMCC 4.7182</strain>
    </source>
</reference>
<dbReference type="PANTHER" id="PTHR43630:SF2">
    <property type="entry name" value="GLYCOSYLTRANSFERASE"/>
    <property type="match status" value="1"/>
</dbReference>
<organism evidence="2 3">
    <name type="scientific">Prauserella endophytica</name>
    <dbReference type="NCBI Taxonomy" id="1592324"/>
    <lineage>
        <taxon>Bacteria</taxon>
        <taxon>Bacillati</taxon>
        <taxon>Actinomycetota</taxon>
        <taxon>Actinomycetes</taxon>
        <taxon>Pseudonocardiales</taxon>
        <taxon>Pseudonocardiaceae</taxon>
        <taxon>Prauserella</taxon>
        <taxon>Prauserella coralliicola group</taxon>
    </lineage>
</organism>
<dbReference type="Pfam" id="PF13641">
    <property type="entry name" value="Glyco_tranf_2_3"/>
    <property type="match status" value="1"/>
</dbReference>
<dbReference type="EMBL" id="SWMS01000003">
    <property type="protein sequence ID" value="TKG72039.1"/>
    <property type="molecule type" value="Genomic_DNA"/>
</dbReference>
<evidence type="ECO:0000313" key="2">
    <source>
        <dbReference type="EMBL" id="TKG72039.1"/>
    </source>
</evidence>
<sequence>MGAHTAGGSRVVTVVPAHDEEASIALTLGSLRRQSVPPDAVYVVADNCTDRTADIAIAHGATVFTTEANVDKKAGALNQALDRLLPQLDDDDLVLVMDADSLLGDDWIATALRALHRDPAIGAVGGIFYGEGGSGMLAQLQRNEYVRYARDVLRRGRGVWVLTGTSTMLRVSVLREIAEARGRSLPGRRGEFYDRAALTEDMEITLACLRLGYRCVSPGRCSTTTELMPTWRDLWRQRLRWQRGALDNMRTHGVNRTTLPYLFQQLWAVCGFAVIIGYPLLFGATLAMGQPIVLHPFWLGVGALCVADRLITVRKAGWRGIGVTLLFVPEMIYDFFRLAVYVAGWRDAVLRRTPRWHHVTRSATALTEGR</sequence>
<dbReference type="Proteomes" id="UP000309992">
    <property type="component" value="Unassembled WGS sequence"/>
</dbReference>
<keyword evidence="1" id="KW-0812">Transmembrane</keyword>
<proteinExistence type="predicted"/>
<dbReference type="Gene3D" id="3.90.550.10">
    <property type="entry name" value="Spore Coat Polysaccharide Biosynthesis Protein SpsA, Chain A"/>
    <property type="match status" value="1"/>
</dbReference>
<keyword evidence="1" id="KW-1133">Transmembrane helix</keyword>
<dbReference type="CDD" id="cd06423">
    <property type="entry name" value="CESA_like"/>
    <property type="match status" value="1"/>
</dbReference>